<reference evidence="1 2" key="1">
    <citation type="submission" date="2020-05" db="EMBL/GenBank/DDBJ databases">
        <authorList>
            <person name="Campoy J."/>
            <person name="Schneeberger K."/>
            <person name="Spophaly S."/>
        </authorList>
    </citation>
    <scope>NUCLEOTIDE SEQUENCE [LARGE SCALE GENOMIC DNA]</scope>
    <source>
        <strain evidence="1">PruArmRojPasFocal</strain>
    </source>
</reference>
<dbReference type="AlphaFoldDB" id="A0A6J5V0A7"/>
<gene>
    <name evidence="1" type="ORF">CURHAP_LOCUS35784</name>
</gene>
<evidence type="ECO:0000313" key="2">
    <source>
        <dbReference type="Proteomes" id="UP000507222"/>
    </source>
</evidence>
<dbReference type="Proteomes" id="UP000507222">
    <property type="component" value="Unassembled WGS sequence"/>
</dbReference>
<proteinExistence type="predicted"/>
<accession>A0A6J5V0A7</accession>
<dbReference type="EMBL" id="CAEKDK010000006">
    <property type="protein sequence ID" value="CAB4282359.1"/>
    <property type="molecule type" value="Genomic_DNA"/>
</dbReference>
<sequence length="59" mass="6494">MSLNPVSELHPLRTSSAVIWNTMDCLEQSSVAQIQQEFQVPIFTVGPFHKIATAASSSY</sequence>
<organism evidence="1 2">
    <name type="scientific">Prunus armeniaca</name>
    <name type="common">Apricot</name>
    <name type="synonym">Armeniaca vulgaris</name>
    <dbReference type="NCBI Taxonomy" id="36596"/>
    <lineage>
        <taxon>Eukaryota</taxon>
        <taxon>Viridiplantae</taxon>
        <taxon>Streptophyta</taxon>
        <taxon>Embryophyta</taxon>
        <taxon>Tracheophyta</taxon>
        <taxon>Spermatophyta</taxon>
        <taxon>Magnoliopsida</taxon>
        <taxon>eudicotyledons</taxon>
        <taxon>Gunneridae</taxon>
        <taxon>Pentapetalae</taxon>
        <taxon>rosids</taxon>
        <taxon>fabids</taxon>
        <taxon>Rosales</taxon>
        <taxon>Rosaceae</taxon>
        <taxon>Amygdaloideae</taxon>
        <taxon>Amygdaleae</taxon>
        <taxon>Prunus</taxon>
    </lineage>
</organism>
<dbReference type="Gene3D" id="3.40.50.2000">
    <property type="entry name" value="Glycogen Phosphorylase B"/>
    <property type="match status" value="1"/>
</dbReference>
<name>A0A6J5V0A7_PRUAR</name>
<protein>
    <submittedName>
        <fullName evidence="1">Uncharacterized protein</fullName>
    </submittedName>
</protein>
<evidence type="ECO:0000313" key="1">
    <source>
        <dbReference type="EMBL" id="CAB4282359.1"/>
    </source>
</evidence>